<dbReference type="PANTHER" id="PTHR43151:SF1">
    <property type="entry name" value="SSR2333 PROTEIN"/>
    <property type="match status" value="1"/>
</dbReference>
<evidence type="ECO:0000313" key="3">
    <source>
        <dbReference type="EMBL" id="MEQ2428960.1"/>
    </source>
</evidence>
<dbReference type="SUPFAM" id="SSF50037">
    <property type="entry name" value="C-terminal domain of transcriptional repressors"/>
    <property type="match status" value="1"/>
</dbReference>
<dbReference type="RefSeq" id="WP_008726071.1">
    <property type="nucleotide sequence ID" value="NZ_JAJFDX010000016.1"/>
</dbReference>
<evidence type="ECO:0000313" key="4">
    <source>
        <dbReference type="Proteomes" id="UP001454086"/>
    </source>
</evidence>
<comment type="caution">
    <text evidence="3">The sequence shown here is derived from an EMBL/GenBank/DDBJ whole genome shotgun (WGS) entry which is preliminary data.</text>
</comment>
<sequence>MQRKLNECEIGGRYVVAGVQVDEGITRRLEALGVNEGTPVNILNKKGSGSVIIKVRGTRLALGRRLSEGITVREEHAS</sequence>
<keyword evidence="4" id="KW-1185">Reference proteome</keyword>
<dbReference type="EMBL" id="JBBMFM010000244">
    <property type="protein sequence ID" value="MEQ2428960.1"/>
    <property type="molecule type" value="Genomic_DNA"/>
</dbReference>
<protein>
    <submittedName>
        <fullName evidence="3">FeoA family protein</fullName>
    </submittedName>
</protein>
<dbReference type="PANTHER" id="PTHR43151">
    <property type="entry name" value="FEOA FAMILY PROTEIN"/>
    <property type="match status" value="1"/>
</dbReference>
<feature type="domain" description="Ferrous iron transporter FeoA-like" evidence="2">
    <location>
        <begin position="3"/>
        <end position="74"/>
    </location>
</feature>
<accession>A0ABV1DF52</accession>
<gene>
    <name evidence="3" type="ORF">WMQ36_28755</name>
</gene>
<name>A0ABV1DF52_9FIRM</name>
<reference evidence="3 4" key="1">
    <citation type="submission" date="2024-03" db="EMBL/GenBank/DDBJ databases">
        <title>Human intestinal bacterial collection.</title>
        <authorList>
            <person name="Pauvert C."/>
            <person name="Hitch T.C.A."/>
            <person name="Clavel T."/>
        </authorList>
    </citation>
    <scope>NUCLEOTIDE SEQUENCE [LARGE SCALE GENOMIC DNA]</scope>
    <source>
        <strain evidence="3 4">CLA-SR-H021</strain>
    </source>
</reference>
<dbReference type="Gene3D" id="2.30.30.90">
    <property type="match status" value="1"/>
</dbReference>
<evidence type="ECO:0000259" key="2">
    <source>
        <dbReference type="SMART" id="SM00899"/>
    </source>
</evidence>
<dbReference type="InterPro" id="IPR053184">
    <property type="entry name" value="FeoA-like"/>
</dbReference>
<dbReference type="InterPro" id="IPR008988">
    <property type="entry name" value="Transcriptional_repressor_C"/>
</dbReference>
<dbReference type="Proteomes" id="UP001454086">
    <property type="component" value="Unassembled WGS sequence"/>
</dbReference>
<evidence type="ECO:0000256" key="1">
    <source>
        <dbReference type="ARBA" id="ARBA00023004"/>
    </source>
</evidence>
<dbReference type="InterPro" id="IPR007167">
    <property type="entry name" value="Fe-transptr_FeoA-like"/>
</dbReference>
<dbReference type="InterPro" id="IPR038157">
    <property type="entry name" value="FeoA_core_dom"/>
</dbReference>
<keyword evidence="1" id="KW-0408">Iron</keyword>
<dbReference type="Pfam" id="PF04023">
    <property type="entry name" value="FeoA"/>
    <property type="match status" value="1"/>
</dbReference>
<dbReference type="SMART" id="SM00899">
    <property type="entry name" value="FeoA"/>
    <property type="match status" value="1"/>
</dbReference>
<organism evidence="3 4">
    <name type="scientific">Enterocloster hominis</name>
    <name type="common">ex Hitch et al. 2024</name>
    <dbReference type="NCBI Taxonomy" id="1917870"/>
    <lineage>
        <taxon>Bacteria</taxon>
        <taxon>Bacillati</taxon>
        <taxon>Bacillota</taxon>
        <taxon>Clostridia</taxon>
        <taxon>Lachnospirales</taxon>
        <taxon>Lachnospiraceae</taxon>
        <taxon>Enterocloster</taxon>
    </lineage>
</organism>
<proteinExistence type="predicted"/>